<dbReference type="GO" id="GO:0006315">
    <property type="term" value="P:homing of group II introns"/>
    <property type="evidence" value="ECO:0007669"/>
    <property type="project" value="TreeGrafter"/>
</dbReference>
<organism evidence="3">
    <name type="scientific">Ophioglossum californicum</name>
    <dbReference type="NCBI Taxonomy" id="1267209"/>
    <lineage>
        <taxon>Eukaryota</taxon>
        <taxon>Viridiplantae</taxon>
        <taxon>Streptophyta</taxon>
        <taxon>Embryophyta</taxon>
        <taxon>Tracheophyta</taxon>
        <taxon>Polypodiopsida</taxon>
        <taxon>Ophioglossidae</taxon>
        <taxon>Ophioglossales</taxon>
        <taxon>Ophioglossaceae</taxon>
        <taxon>Ophioglossoideae</taxon>
        <taxon>Ophioglossum</taxon>
    </lineage>
</organism>
<keyword evidence="3" id="KW-0496">Mitochondrion</keyword>
<dbReference type="SUPFAM" id="SSF56672">
    <property type="entry name" value="DNA/RNA polymerases"/>
    <property type="match status" value="1"/>
</dbReference>
<dbReference type="InterPro" id="IPR000477">
    <property type="entry name" value="RT_dom"/>
</dbReference>
<evidence type="ECO:0000256" key="1">
    <source>
        <dbReference type="SAM" id="MobiDB-lite"/>
    </source>
</evidence>
<feature type="non-terminal residue" evidence="3">
    <location>
        <position position="1"/>
    </location>
</feature>
<evidence type="ECO:0000313" key="3">
    <source>
        <dbReference type="EMBL" id="AOH05915.1"/>
    </source>
</evidence>
<feature type="compositionally biased region" description="Basic and acidic residues" evidence="1">
    <location>
        <begin position="196"/>
        <end position="210"/>
    </location>
</feature>
<dbReference type="PROSITE" id="PS50878">
    <property type="entry name" value="RT_POL"/>
    <property type="match status" value="1"/>
</dbReference>
<dbReference type="GO" id="GO:0005739">
    <property type="term" value="C:mitochondrion"/>
    <property type="evidence" value="ECO:0007669"/>
    <property type="project" value="TreeGrafter"/>
</dbReference>
<dbReference type="PANTHER" id="PTHR33642">
    <property type="entry name" value="COX1/OXI3 INTRON 1 PROTEIN-RELATED"/>
    <property type="match status" value="1"/>
</dbReference>
<sequence length="507" mass="54665">CGALHLTFVGMNPPAGASVLSRALCSKPLWATIRIIVGPAKLSEKGSLVCKHSNEPRTHRTTPLILGAYPRWFPRNYSPDLYVYRMLIRESALLGLAGRVAPRKTLSSPPGGADTPARITDDGYKGGGEENSTRHPGMNGYPSDGYNHSGPGRKDSPAVVDTSPPSRKRGVGAKRTPHDVLLITIADKRLLPAASAKRESSFPSYERIKSEPAGNSNPGGEEGIYAGSAGVFERLIFENLFTLGMVGESPAAPPPVRRLVQARKEGDDTAHSWKRVFKNCIWGGAGRFAVSHPAFSIDPTTSGQGAGVSSVATRFTRAPSNPCAPAGKRVAFSWPMILAQKTGFVLESGPLTVVAPKDRIIREAIGTILESIYEPEFLDTSHGFRPGRGCHSALRQIKTQWAETSWFLGFNIRKCFDTIDLHRLIPILKEGIDDPNFLNPTHKLFPAGLAGGEKGGPSSRGVLQGSVLSPLLCNIYPHKLDQEIEKIRQEHETPKAVVAFSPPAGAR</sequence>
<dbReference type="EMBL" id="KX171637">
    <property type="protein sequence ID" value="AOH05915.1"/>
    <property type="molecule type" value="Genomic_DNA"/>
</dbReference>
<dbReference type="InterPro" id="IPR043502">
    <property type="entry name" value="DNA/RNA_pol_sf"/>
</dbReference>
<dbReference type="CDD" id="cd01651">
    <property type="entry name" value="RT_G2_intron"/>
    <property type="match status" value="1"/>
</dbReference>
<protein>
    <submittedName>
        <fullName evidence="3">MatR</fullName>
    </submittedName>
</protein>
<feature type="region of interest" description="Disordered" evidence="1">
    <location>
        <begin position="102"/>
        <end position="175"/>
    </location>
</feature>
<reference evidence="3" key="1">
    <citation type="journal article" date="2016" name="New Phytol.">
        <title>Complete mitochondrial genomes from the ferns Ophioglossum californicum and Psilotum nudum are highly repetitive with the largest organellar introns.</title>
        <authorList>
            <person name="Guo W."/>
            <person name="Zhu A."/>
            <person name="Fan W."/>
            <person name="Mower J.P."/>
        </authorList>
    </citation>
    <scope>NUCLEOTIDE SEQUENCE</scope>
    <source>
        <strain evidence="3">V14</strain>
    </source>
</reference>
<dbReference type="GO" id="GO:0003964">
    <property type="term" value="F:RNA-directed DNA polymerase activity"/>
    <property type="evidence" value="ECO:0007669"/>
    <property type="project" value="TreeGrafter"/>
</dbReference>
<feature type="domain" description="Reverse transcriptase" evidence="2">
    <location>
        <begin position="319"/>
        <end position="507"/>
    </location>
</feature>
<accession>A0A1B3TRH4</accession>
<geneLocation type="mitochondrion" evidence="3"/>
<proteinExistence type="predicted"/>
<dbReference type="PANTHER" id="PTHR33642:SF5">
    <property type="entry name" value="MATURASE"/>
    <property type="match status" value="1"/>
</dbReference>
<dbReference type="AlphaFoldDB" id="A0A1B3TRH4"/>
<dbReference type="Pfam" id="PF00078">
    <property type="entry name" value="RVT_1"/>
    <property type="match status" value="1"/>
</dbReference>
<dbReference type="GeneID" id="28799221"/>
<name>A0A1B3TRH4_9MONI</name>
<dbReference type="GO" id="GO:0090615">
    <property type="term" value="P:mitochondrial mRNA processing"/>
    <property type="evidence" value="ECO:0007669"/>
    <property type="project" value="TreeGrafter"/>
</dbReference>
<gene>
    <name evidence="3" type="primary">matR</name>
</gene>
<feature type="region of interest" description="Disordered" evidence="1">
    <location>
        <begin position="196"/>
        <end position="221"/>
    </location>
</feature>
<evidence type="ECO:0000259" key="2">
    <source>
        <dbReference type="PROSITE" id="PS50878"/>
    </source>
</evidence>
<feature type="compositionally biased region" description="Basic and acidic residues" evidence="1">
    <location>
        <begin position="119"/>
        <end position="133"/>
    </location>
</feature>
<dbReference type="RefSeq" id="YP_009277426.1">
    <property type="nucleotide sequence ID" value="NC_030900.1"/>
</dbReference>